<accession>A0A409XY53</accession>
<evidence type="ECO:0000259" key="3">
    <source>
        <dbReference type="Pfam" id="PF20152"/>
    </source>
</evidence>
<comment type="caution">
    <text evidence="4">The sequence shown here is derived from an EMBL/GenBank/DDBJ whole genome shotgun (WGS) entry which is preliminary data.</text>
</comment>
<evidence type="ECO:0000313" key="5">
    <source>
        <dbReference type="Proteomes" id="UP000284706"/>
    </source>
</evidence>
<feature type="region of interest" description="Disordered" evidence="1">
    <location>
        <begin position="253"/>
        <end position="280"/>
    </location>
</feature>
<sequence length="280" mass="30858">MPFQLSVTQFSVQYDLLLNPPLQAIVAATAQSFFAFRIWIMSDKKWYIPFVATPAVCFQLCVPPSEPFSSARCSNWSTINSLLFLDAVYFSTISLDTVPEITQKRLLVASLAVGAAIDVSLSAGLCILLWKNYMTEGPVLKSTKLLLKRTILFSINTGMWTALSACLIIMIFLRTQTSDYMVFSYFHIMSPIYFATVLANLNARPYLRKQTEPSLPSNLFGLASSNDDIIRNPEAGEILGNMGGVVDSEIGPPMRDHSPSTLNAESISSASGREMAMPVL</sequence>
<feature type="domain" description="DUF6534" evidence="3">
    <location>
        <begin position="115"/>
        <end position="205"/>
    </location>
</feature>
<evidence type="ECO:0000256" key="1">
    <source>
        <dbReference type="SAM" id="MobiDB-lite"/>
    </source>
</evidence>
<organism evidence="4 5">
    <name type="scientific">Gymnopilus dilepis</name>
    <dbReference type="NCBI Taxonomy" id="231916"/>
    <lineage>
        <taxon>Eukaryota</taxon>
        <taxon>Fungi</taxon>
        <taxon>Dikarya</taxon>
        <taxon>Basidiomycota</taxon>
        <taxon>Agaricomycotina</taxon>
        <taxon>Agaricomycetes</taxon>
        <taxon>Agaricomycetidae</taxon>
        <taxon>Agaricales</taxon>
        <taxon>Agaricineae</taxon>
        <taxon>Hymenogastraceae</taxon>
        <taxon>Gymnopilus</taxon>
    </lineage>
</organism>
<keyword evidence="2" id="KW-0472">Membrane</keyword>
<protein>
    <recommendedName>
        <fullName evidence="3">DUF6534 domain-containing protein</fullName>
    </recommendedName>
</protein>
<dbReference type="Pfam" id="PF20152">
    <property type="entry name" value="DUF6534"/>
    <property type="match status" value="1"/>
</dbReference>
<dbReference type="EMBL" id="NHYE01001418">
    <property type="protein sequence ID" value="PPQ95702.1"/>
    <property type="molecule type" value="Genomic_DNA"/>
</dbReference>
<gene>
    <name evidence="4" type="ORF">CVT26_008385</name>
</gene>
<keyword evidence="2" id="KW-0812">Transmembrane</keyword>
<feature type="compositionally biased region" description="Polar residues" evidence="1">
    <location>
        <begin position="259"/>
        <end position="271"/>
    </location>
</feature>
<dbReference type="OrthoDB" id="2884999at2759"/>
<dbReference type="Proteomes" id="UP000284706">
    <property type="component" value="Unassembled WGS sequence"/>
</dbReference>
<proteinExistence type="predicted"/>
<feature type="transmembrane region" description="Helical" evidence="2">
    <location>
        <begin position="107"/>
        <end position="130"/>
    </location>
</feature>
<evidence type="ECO:0000256" key="2">
    <source>
        <dbReference type="SAM" id="Phobius"/>
    </source>
</evidence>
<name>A0A409XY53_9AGAR</name>
<feature type="transmembrane region" description="Helical" evidence="2">
    <location>
        <begin position="180"/>
        <end position="201"/>
    </location>
</feature>
<keyword evidence="2" id="KW-1133">Transmembrane helix</keyword>
<reference evidence="4 5" key="1">
    <citation type="journal article" date="2018" name="Evol. Lett.">
        <title>Horizontal gene cluster transfer increased hallucinogenic mushroom diversity.</title>
        <authorList>
            <person name="Reynolds H.T."/>
            <person name="Vijayakumar V."/>
            <person name="Gluck-Thaler E."/>
            <person name="Korotkin H.B."/>
            <person name="Matheny P.B."/>
            <person name="Slot J.C."/>
        </authorList>
    </citation>
    <scope>NUCLEOTIDE SEQUENCE [LARGE SCALE GENOMIC DNA]</scope>
    <source>
        <strain evidence="4 5">SRW20</strain>
    </source>
</reference>
<dbReference type="AlphaFoldDB" id="A0A409XY53"/>
<evidence type="ECO:0000313" key="4">
    <source>
        <dbReference type="EMBL" id="PPQ95702.1"/>
    </source>
</evidence>
<dbReference type="InParanoid" id="A0A409XY53"/>
<feature type="transmembrane region" description="Helical" evidence="2">
    <location>
        <begin position="151"/>
        <end position="174"/>
    </location>
</feature>
<dbReference type="InterPro" id="IPR045339">
    <property type="entry name" value="DUF6534"/>
</dbReference>
<keyword evidence="5" id="KW-1185">Reference proteome</keyword>